<sequence length="139" mass="15470">MTRWLPFLILALPACALFQRPPRPVHAPPEEAARFAFPPTGIPEEGLRSIPGDMARAIQLAMEDFYPWDKKVPTPSHPGRECLYRRESYDVYAAPYQEGVVLVSIVLSPQACGAQAVPNDMGALYAVDTRGWRILAVQH</sequence>
<dbReference type="EMBL" id="CP017174">
    <property type="protein sequence ID" value="QDE65670.1"/>
    <property type="molecule type" value="Genomic_DNA"/>
</dbReference>
<evidence type="ECO:0008006" key="3">
    <source>
        <dbReference type="Google" id="ProtNLM"/>
    </source>
</evidence>
<proteinExistence type="predicted"/>
<evidence type="ECO:0000313" key="2">
    <source>
        <dbReference type="Proteomes" id="UP000320179"/>
    </source>
</evidence>
<evidence type="ECO:0000313" key="1">
    <source>
        <dbReference type="EMBL" id="QDE65670.1"/>
    </source>
</evidence>
<protein>
    <recommendedName>
        <fullName evidence="3">Lipoprotein</fullName>
    </recommendedName>
</protein>
<reference evidence="1 2" key="1">
    <citation type="journal article" date="2019" name="Science">
        <title>Social genes are selection hotspots in kin groups of a soil microbe.</title>
        <authorList>
            <person name="Wielgoss S."/>
            <person name="Wolfensberger R."/>
            <person name="Sun L."/>
            <person name="Fiegna F."/>
            <person name="Velicer G.J."/>
        </authorList>
    </citation>
    <scope>NUCLEOTIDE SEQUENCE [LARGE SCALE GENOMIC DNA]</scope>
    <source>
        <strain evidence="1 2">MC3.5.9c15</strain>
    </source>
</reference>
<dbReference type="Proteomes" id="UP000320179">
    <property type="component" value="Chromosome"/>
</dbReference>
<accession>A0AAE6FUZ7</accession>
<gene>
    <name evidence="1" type="ORF">BHS09_00845</name>
</gene>
<name>A0AAE6FUZ7_MYXXA</name>
<dbReference type="AlphaFoldDB" id="A0AAE6FUZ7"/>
<organism evidence="1 2">
    <name type="scientific">Myxococcus xanthus</name>
    <dbReference type="NCBI Taxonomy" id="34"/>
    <lineage>
        <taxon>Bacteria</taxon>
        <taxon>Pseudomonadati</taxon>
        <taxon>Myxococcota</taxon>
        <taxon>Myxococcia</taxon>
        <taxon>Myxococcales</taxon>
        <taxon>Cystobacterineae</taxon>
        <taxon>Myxococcaceae</taxon>
        <taxon>Myxococcus</taxon>
    </lineage>
</organism>
<dbReference type="RefSeq" id="WP_140796920.1">
    <property type="nucleotide sequence ID" value="NZ_CP017169.1"/>
</dbReference>